<protein>
    <submittedName>
        <fullName evidence="2">Uncharacterized protein</fullName>
    </submittedName>
</protein>
<dbReference type="Proteomes" id="UP000309016">
    <property type="component" value="Chromosome"/>
</dbReference>
<evidence type="ECO:0000256" key="1">
    <source>
        <dbReference type="SAM" id="Phobius"/>
    </source>
</evidence>
<keyword evidence="1" id="KW-1133">Transmembrane helix</keyword>
<dbReference type="AlphaFoldDB" id="A0A5B7X4P4"/>
<keyword evidence="1" id="KW-0812">Transmembrane</keyword>
<proteinExistence type="predicted"/>
<dbReference type="KEGG" id="afla:FHG64_09910"/>
<dbReference type="OrthoDB" id="840179at2"/>
<gene>
    <name evidence="2" type="ORF">FHG64_09910</name>
</gene>
<accession>A0A5B7X4P4</accession>
<keyword evidence="3" id="KW-1185">Reference proteome</keyword>
<feature type="transmembrane region" description="Helical" evidence="1">
    <location>
        <begin position="29"/>
        <end position="47"/>
    </location>
</feature>
<evidence type="ECO:0000313" key="3">
    <source>
        <dbReference type="Proteomes" id="UP000309016"/>
    </source>
</evidence>
<dbReference type="EMBL" id="CP040812">
    <property type="protein sequence ID" value="QCY69688.1"/>
    <property type="molecule type" value="Genomic_DNA"/>
</dbReference>
<organism evidence="2 3">
    <name type="scientific">Antarcticibacterium flavum</name>
    <dbReference type="NCBI Taxonomy" id="2058175"/>
    <lineage>
        <taxon>Bacteria</taxon>
        <taxon>Pseudomonadati</taxon>
        <taxon>Bacteroidota</taxon>
        <taxon>Flavobacteriia</taxon>
        <taxon>Flavobacteriales</taxon>
        <taxon>Flavobacteriaceae</taxon>
        <taxon>Antarcticibacterium</taxon>
    </lineage>
</organism>
<dbReference type="RefSeq" id="WP_139066253.1">
    <property type="nucleotide sequence ID" value="NZ_CP040812.1"/>
</dbReference>
<sequence>MKKLSIYYIALFFPLLLLAAVFQKSLLPAWLSISLLLLYVLLYRTWLDGQRLIDKGLINKQERWKVITHGLRAKYFRELYLDK</sequence>
<keyword evidence="1" id="KW-0472">Membrane</keyword>
<evidence type="ECO:0000313" key="2">
    <source>
        <dbReference type="EMBL" id="QCY69688.1"/>
    </source>
</evidence>
<name>A0A5B7X4P4_9FLAO</name>
<reference evidence="2 3" key="1">
    <citation type="submission" date="2019-06" db="EMBL/GenBank/DDBJ databases">
        <title>Complete genome sequence of Antarcticibacterium flavum KCTC 52984T from an Antarctic marine sediment.</title>
        <authorList>
            <person name="Lee Y.M."/>
            <person name="Shin S.C."/>
        </authorList>
    </citation>
    <scope>NUCLEOTIDE SEQUENCE [LARGE SCALE GENOMIC DNA]</scope>
    <source>
        <strain evidence="2 3">KCTC 52984</strain>
    </source>
</reference>